<evidence type="ECO:0000256" key="1">
    <source>
        <dbReference type="SAM" id="MobiDB-lite"/>
    </source>
</evidence>
<dbReference type="EMBL" id="JAPDRK010000002">
    <property type="protein sequence ID" value="KAJ9615843.1"/>
    <property type="molecule type" value="Genomic_DNA"/>
</dbReference>
<name>A0AA38XLX6_9EURO</name>
<feature type="region of interest" description="Disordered" evidence="1">
    <location>
        <begin position="26"/>
        <end position="74"/>
    </location>
</feature>
<comment type="caution">
    <text evidence="2">The sequence shown here is derived from an EMBL/GenBank/DDBJ whole genome shotgun (WGS) entry which is preliminary data.</text>
</comment>
<organism evidence="2 3">
    <name type="scientific">Cladophialophora chaetospira</name>
    <dbReference type="NCBI Taxonomy" id="386627"/>
    <lineage>
        <taxon>Eukaryota</taxon>
        <taxon>Fungi</taxon>
        <taxon>Dikarya</taxon>
        <taxon>Ascomycota</taxon>
        <taxon>Pezizomycotina</taxon>
        <taxon>Eurotiomycetes</taxon>
        <taxon>Chaetothyriomycetidae</taxon>
        <taxon>Chaetothyriales</taxon>
        <taxon>Herpotrichiellaceae</taxon>
        <taxon>Cladophialophora</taxon>
    </lineage>
</organism>
<proteinExistence type="predicted"/>
<keyword evidence="3" id="KW-1185">Reference proteome</keyword>
<dbReference type="Proteomes" id="UP001172673">
    <property type="component" value="Unassembled WGS sequence"/>
</dbReference>
<evidence type="ECO:0000313" key="2">
    <source>
        <dbReference type="EMBL" id="KAJ9615843.1"/>
    </source>
</evidence>
<accession>A0AA38XLX6</accession>
<sequence>MLDTSFGEYPMQSLMVCRQANILPDFVDPNAPAPPKVLSQPDVSGEEEDVKDAGGSERHHPRPKLGEQMTRLDA</sequence>
<reference evidence="2" key="1">
    <citation type="submission" date="2022-10" db="EMBL/GenBank/DDBJ databases">
        <title>Culturing micro-colonial fungi from biological soil crusts in the Mojave desert and describing Neophaeococcomyces mojavensis, and introducing the new genera and species Taxawa tesnikishii.</title>
        <authorList>
            <person name="Kurbessoian T."/>
            <person name="Stajich J.E."/>
        </authorList>
    </citation>
    <scope>NUCLEOTIDE SEQUENCE</scope>
    <source>
        <strain evidence="2">TK_41</strain>
    </source>
</reference>
<evidence type="ECO:0000313" key="3">
    <source>
        <dbReference type="Proteomes" id="UP001172673"/>
    </source>
</evidence>
<dbReference type="AlphaFoldDB" id="A0AA38XLX6"/>
<protein>
    <submittedName>
        <fullName evidence="2">Uncharacterized protein</fullName>
    </submittedName>
</protein>
<gene>
    <name evidence="2" type="ORF">H2200_001920</name>
</gene>